<keyword evidence="1" id="KW-0472">Membrane</keyword>
<protein>
    <submittedName>
        <fullName evidence="2">Uncharacterized protein</fullName>
    </submittedName>
</protein>
<reference evidence="2" key="1">
    <citation type="submission" date="2024-05" db="EMBL/GenBank/DDBJ databases">
        <authorList>
            <person name="Kim S."/>
            <person name="Heo J."/>
            <person name="Choi H."/>
            <person name="Choi Y."/>
            <person name="Kwon S.-W."/>
            <person name="Kim Y."/>
        </authorList>
    </citation>
    <scope>NUCLEOTIDE SEQUENCE</scope>
    <source>
        <strain evidence="2">KACC 23698</strain>
    </source>
</reference>
<dbReference type="RefSeq" id="WP_406858406.1">
    <property type="nucleotide sequence ID" value="NZ_CP157484.1"/>
</dbReference>
<sequence length="132" mass="13547">MVKPRPTLSDDALSQGQLGPRHPRFGWMGLALGPGAWAVNTQANLILTPFACAAGRPWPVYVSLALALVSLAGAVASAVVWSRAGGLARYRERGDGKPGLLLAGIGVGSGLLFALVILTQGAAGLVFIGCER</sequence>
<gene>
    <name evidence="2" type="ORF">ABEG18_12590</name>
</gene>
<evidence type="ECO:0000313" key="2">
    <source>
        <dbReference type="EMBL" id="XBO41551.1"/>
    </source>
</evidence>
<dbReference type="AlphaFoldDB" id="A0AAU7JMA8"/>
<keyword evidence="1" id="KW-1133">Transmembrane helix</keyword>
<evidence type="ECO:0000256" key="1">
    <source>
        <dbReference type="SAM" id="Phobius"/>
    </source>
</evidence>
<feature type="transmembrane region" description="Helical" evidence="1">
    <location>
        <begin position="58"/>
        <end position="81"/>
    </location>
</feature>
<feature type="transmembrane region" description="Helical" evidence="1">
    <location>
        <begin position="101"/>
        <end position="128"/>
    </location>
</feature>
<accession>A0AAU7JMA8</accession>
<keyword evidence="1" id="KW-0812">Transmembrane</keyword>
<organism evidence="2">
    <name type="scientific">Alsobacter sp. KACC 23698</name>
    <dbReference type="NCBI Taxonomy" id="3149229"/>
    <lineage>
        <taxon>Bacteria</taxon>
        <taxon>Pseudomonadati</taxon>
        <taxon>Pseudomonadota</taxon>
        <taxon>Alphaproteobacteria</taxon>
        <taxon>Hyphomicrobiales</taxon>
        <taxon>Alsobacteraceae</taxon>
        <taxon>Alsobacter</taxon>
    </lineage>
</organism>
<name>A0AAU7JMA8_9HYPH</name>
<proteinExistence type="predicted"/>
<dbReference type="EMBL" id="CP157484">
    <property type="protein sequence ID" value="XBO41551.1"/>
    <property type="molecule type" value="Genomic_DNA"/>
</dbReference>